<sequence length="254" mass="28526">MIKVSIIGTGNVATHLFNAFLRSTEIEVVQVVGRSKKALLTFESQVQTTTSFTDLEDSHICIIAISDNSIKPVSELLALQNSLIVHTSGSTPMSELSKHDRHGVFYPLQTFSKSKELDFREVPVCVEASKKNDLALLKELANLVSDKVYEINTEQRKSLHLAAVFVNNFTNHLYHIGSEICKENNVPFQILAPLIQETARKIKTLSPHDAQTGPARRRDHNTLSNHLEQLKNPEYKAVYELLSKSIEETYGKEL</sequence>
<feature type="domain" description="Pyrroline-5-carboxylate reductase catalytic N-terminal" evidence="1">
    <location>
        <begin position="3"/>
        <end position="86"/>
    </location>
</feature>
<evidence type="ECO:0000259" key="2">
    <source>
        <dbReference type="Pfam" id="PF10728"/>
    </source>
</evidence>
<dbReference type="Pfam" id="PF03807">
    <property type="entry name" value="F420_oxidored"/>
    <property type="match status" value="1"/>
</dbReference>
<dbReference type="Gene3D" id="1.10.1040.20">
    <property type="entry name" value="ProC-like, C-terminal domain"/>
    <property type="match status" value="1"/>
</dbReference>
<dbReference type="PANTHER" id="PTHR40459">
    <property type="entry name" value="CONSERVED HYPOTHETICAL ALANINE AND LEUCINE RICH PROTEIN"/>
    <property type="match status" value="1"/>
</dbReference>
<dbReference type="OrthoDB" id="9810755at2"/>
<dbReference type="PANTHER" id="PTHR40459:SF1">
    <property type="entry name" value="CONSERVED HYPOTHETICAL ALANINE AND LEUCINE RICH PROTEIN"/>
    <property type="match status" value="1"/>
</dbReference>
<dbReference type="InterPro" id="IPR028939">
    <property type="entry name" value="P5C_Rdtase_cat_N"/>
</dbReference>
<evidence type="ECO:0000313" key="4">
    <source>
        <dbReference type="Proteomes" id="UP000540519"/>
    </source>
</evidence>
<gene>
    <name evidence="3" type="ORF">D9O36_18485</name>
</gene>
<dbReference type="InterPro" id="IPR036291">
    <property type="entry name" value="NAD(P)-bd_dom_sf"/>
</dbReference>
<dbReference type="AlphaFoldDB" id="A0A7X2ZWS5"/>
<reference evidence="3 4" key="1">
    <citation type="journal article" date="2019" name="Mar. Drugs">
        <title>Comparative Genomics and CAZyme Genome Repertoires of Marine Zobellia amurskyensis KMM 3526(T) and Zobellia laminariae KMM 3676(T).</title>
        <authorList>
            <person name="Chernysheva N."/>
            <person name="Bystritskaya E."/>
            <person name="Stenkova A."/>
            <person name="Golovkin I."/>
            <person name="Nedashkovskaya O."/>
            <person name="Isaeva M."/>
        </authorList>
    </citation>
    <scope>NUCLEOTIDE SEQUENCE [LARGE SCALE GENOMIC DNA]</scope>
    <source>
        <strain evidence="3 4">KMM 3526</strain>
    </source>
</reference>
<feature type="domain" description="DUF2520" evidence="2">
    <location>
        <begin position="122"/>
        <end position="246"/>
    </location>
</feature>
<dbReference type="InterPro" id="IPR008927">
    <property type="entry name" value="6-PGluconate_DH-like_C_sf"/>
</dbReference>
<dbReference type="SUPFAM" id="SSF48179">
    <property type="entry name" value="6-phosphogluconate dehydrogenase C-terminal domain-like"/>
    <property type="match status" value="1"/>
</dbReference>
<comment type="caution">
    <text evidence="3">The sequence shown here is derived from an EMBL/GenBank/DDBJ whole genome shotgun (WGS) entry which is preliminary data.</text>
</comment>
<dbReference type="SUPFAM" id="SSF51735">
    <property type="entry name" value="NAD(P)-binding Rossmann-fold domains"/>
    <property type="match status" value="1"/>
</dbReference>
<dbReference type="InterPro" id="IPR018931">
    <property type="entry name" value="DUF2520"/>
</dbReference>
<protein>
    <submittedName>
        <fullName evidence="3">DUF2520 domain-containing protein</fullName>
    </submittedName>
</protein>
<name>A0A7X2ZWS5_9FLAO</name>
<dbReference type="RefSeq" id="WP_155601037.1">
    <property type="nucleotide sequence ID" value="NZ_RCNR01000054.1"/>
</dbReference>
<organism evidence="3 4">
    <name type="scientific">Zobellia amurskyensis</name>
    <dbReference type="NCBI Taxonomy" id="248905"/>
    <lineage>
        <taxon>Bacteria</taxon>
        <taxon>Pseudomonadati</taxon>
        <taxon>Bacteroidota</taxon>
        <taxon>Flavobacteriia</taxon>
        <taxon>Flavobacteriales</taxon>
        <taxon>Flavobacteriaceae</taxon>
        <taxon>Zobellia</taxon>
    </lineage>
</organism>
<accession>A0A7X2ZWS5</accession>
<dbReference type="EMBL" id="RCNR01000054">
    <property type="protein sequence ID" value="MUH37845.1"/>
    <property type="molecule type" value="Genomic_DNA"/>
</dbReference>
<evidence type="ECO:0000313" key="3">
    <source>
        <dbReference type="EMBL" id="MUH37845.1"/>
    </source>
</evidence>
<keyword evidence="4" id="KW-1185">Reference proteome</keyword>
<dbReference type="InterPro" id="IPR037108">
    <property type="entry name" value="TM1727-like_C_sf"/>
</dbReference>
<proteinExistence type="predicted"/>
<dbReference type="Gene3D" id="3.40.50.720">
    <property type="entry name" value="NAD(P)-binding Rossmann-like Domain"/>
    <property type="match status" value="1"/>
</dbReference>
<dbReference type="Pfam" id="PF10728">
    <property type="entry name" value="DUF2520"/>
    <property type="match status" value="1"/>
</dbReference>
<dbReference type="Proteomes" id="UP000540519">
    <property type="component" value="Unassembled WGS sequence"/>
</dbReference>
<evidence type="ECO:0000259" key="1">
    <source>
        <dbReference type="Pfam" id="PF03807"/>
    </source>
</evidence>